<feature type="signal peptide" evidence="1">
    <location>
        <begin position="1"/>
        <end position="24"/>
    </location>
</feature>
<reference evidence="2" key="1">
    <citation type="submission" date="2014-12" db="EMBL/GenBank/DDBJ databases">
        <title>Insight into the proteome of Arion vulgaris.</title>
        <authorList>
            <person name="Aradska J."/>
            <person name="Bulat T."/>
            <person name="Smidak R."/>
            <person name="Sarate P."/>
            <person name="Gangsoo J."/>
            <person name="Sialana F."/>
            <person name="Bilban M."/>
            <person name="Lubec G."/>
        </authorList>
    </citation>
    <scope>NUCLEOTIDE SEQUENCE</scope>
    <source>
        <tissue evidence="2">Skin</tissue>
    </source>
</reference>
<name>A0A0B7AQQ4_9EUPU</name>
<sequence>MNMDFMWTLLMSMVFMSNISTTKSNRTFVICIILLCEHFQKSFELFVNKGMFSLKLFDISIEFVHGMSLQGISWSSHV</sequence>
<accession>A0A0B7AQQ4</accession>
<feature type="non-terminal residue" evidence="2">
    <location>
        <position position="78"/>
    </location>
</feature>
<organism evidence="2">
    <name type="scientific">Arion vulgaris</name>
    <dbReference type="NCBI Taxonomy" id="1028688"/>
    <lineage>
        <taxon>Eukaryota</taxon>
        <taxon>Metazoa</taxon>
        <taxon>Spiralia</taxon>
        <taxon>Lophotrochozoa</taxon>
        <taxon>Mollusca</taxon>
        <taxon>Gastropoda</taxon>
        <taxon>Heterobranchia</taxon>
        <taxon>Euthyneura</taxon>
        <taxon>Panpulmonata</taxon>
        <taxon>Eupulmonata</taxon>
        <taxon>Stylommatophora</taxon>
        <taxon>Helicina</taxon>
        <taxon>Arionoidea</taxon>
        <taxon>Arionidae</taxon>
        <taxon>Arion</taxon>
    </lineage>
</organism>
<evidence type="ECO:0000313" key="2">
    <source>
        <dbReference type="EMBL" id="CEK82255.1"/>
    </source>
</evidence>
<evidence type="ECO:0000256" key="1">
    <source>
        <dbReference type="SAM" id="SignalP"/>
    </source>
</evidence>
<protein>
    <submittedName>
        <fullName evidence="2">Uncharacterized protein</fullName>
    </submittedName>
</protein>
<dbReference type="EMBL" id="HACG01035390">
    <property type="protein sequence ID" value="CEK82255.1"/>
    <property type="molecule type" value="Transcribed_RNA"/>
</dbReference>
<proteinExistence type="predicted"/>
<gene>
    <name evidence="2" type="primary">ORF130495</name>
</gene>
<keyword evidence="1" id="KW-0732">Signal</keyword>
<feature type="chain" id="PRO_5002111786" evidence="1">
    <location>
        <begin position="25"/>
        <end position="78"/>
    </location>
</feature>
<dbReference type="AlphaFoldDB" id="A0A0B7AQQ4"/>